<proteinExistence type="predicted"/>
<sequence length="659" mass="74546">MPFEATFKVVSSSRYTDFIHRIEAQHLVKNKRIFDPGCVLCAAMLHAATSVGITTSEIANIGIDLRALKTHGYQGLDTAQVPDWSNVALAVCDPFAKNSVSYTETMRGGWLVPGTEPEIGSYAGIYQPYIRSYGFMRKWLHRCLNSHECDKNAPDWQRSARKLTPQPLAAAFHQNQYSDRDRFATNYFSIHVIDCRTRSIVPMPPNSCYFALSYVWGQSVTMCDGTPSTPETETFVPSPAPHTIDDAMMVVKRLGHRYLWVDRYCIMDDKDKHVQIRAMDRIYSQATATIVALEGSDAEVGLVGVSSPRVAQDWVTTPVGIFASAPPHLSYVIQRSTWGDRAWTYQEHMLSRRCIFFTQYGVYCVCGNNILEEFVSERLSDRWKRSRQDRPGPGLLSGQIIYQHDYASRKVAPKNVSESFNEILAAYTKRKITYDTDILNAPRGILSVYHQHSFWGVPFLYFETPSSLLDHHSVDTAFCRGLCWRVNGASQGRRIGFPTWSWTSLKGTVYIEDAFFGRYTASCSLKIDAHTSRTLYALLHESKLNGSMALPEESQILILHSYIVEVQVIEAQAVFTDTSGSNQLTLGHVDPDEDAVECSRNHDARPMLIAVLLYSGLFSLSMWMVVEKHGRIHHRIGILKAQGVRYEQAPFVKDFIEIH</sequence>
<dbReference type="PANTHER" id="PTHR33112">
    <property type="entry name" value="DOMAIN PROTEIN, PUTATIVE-RELATED"/>
    <property type="match status" value="1"/>
</dbReference>
<name>A0AA38XPA6_9EURO</name>
<dbReference type="PANTHER" id="PTHR33112:SF1">
    <property type="entry name" value="HETEROKARYON INCOMPATIBILITY DOMAIN-CONTAINING PROTEIN"/>
    <property type="match status" value="1"/>
</dbReference>
<feature type="domain" description="Heterokaryon incompatibility" evidence="1">
    <location>
        <begin position="209"/>
        <end position="347"/>
    </location>
</feature>
<dbReference type="EMBL" id="JAPDRK010000001">
    <property type="protein sequence ID" value="KAJ9616731.1"/>
    <property type="molecule type" value="Genomic_DNA"/>
</dbReference>
<reference evidence="2" key="1">
    <citation type="submission" date="2022-10" db="EMBL/GenBank/DDBJ databases">
        <title>Culturing micro-colonial fungi from biological soil crusts in the Mojave desert and describing Neophaeococcomyces mojavensis, and introducing the new genera and species Taxawa tesnikishii.</title>
        <authorList>
            <person name="Kurbessoian T."/>
            <person name="Stajich J.E."/>
        </authorList>
    </citation>
    <scope>NUCLEOTIDE SEQUENCE</scope>
    <source>
        <strain evidence="2">TK_41</strain>
    </source>
</reference>
<protein>
    <recommendedName>
        <fullName evidence="1">Heterokaryon incompatibility domain-containing protein</fullName>
    </recommendedName>
</protein>
<evidence type="ECO:0000313" key="2">
    <source>
        <dbReference type="EMBL" id="KAJ9616731.1"/>
    </source>
</evidence>
<dbReference type="InterPro" id="IPR010730">
    <property type="entry name" value="HET"/>
</dbReference>
<organism evidence="2 3">
    <name type="scientific">Cladophialophora chaetospira</name>
    <dbReference type="NCBI Taxonomy" id="386627"/>
    <lineage>
        <taxon>Eukaryota</taxon>
        <taxon>Fungi</taxon>
        <taxon>Dikarya</taxon>
        <taxon>Ascomycota</taxon>
        <taxon>Pezizomycotina</taxon>
        <taxon>Eurotiomycetes</taxon>
        <taxon>Chaetothyriomycetidae</taxon>
        <taxon>Chaetothyriales</taxon>
        <taxon>Herpotrichiellaceae</taxon>
        <taxon>Cladophialophora</taxon>
    </lineage>
</organism>
<evidence type="ECO:0000313" key="3">
    <source>
        <dbReference type="Proteomes" id="UP001172673"/>
    </source>
</evidence>
<gene>
    <name evidence="2" type="ORF">H2200_000450</name>
</gene>
<keyword evidence="3" id="KW-1185">Reference proteome</keyword>
<comment type="caution">
    <text evidence="2">The sequence shown here is derived from an EMBL/GenBank/DDBJ whole genome shotgun (WGS) entry which is preliminary data.</text>
</comment>
<dbReference type="Pfam" id="PF06985">
    <property type="entry name" value="HET"/>
    <property type="match status" value="1"/>
</dbReference>
<dbReference type="Proteomes" id="UP001172673">
    <property type="component" value="Unassembled WGS sequence"/>
</dbReference>
<dbReference type="AlphaFoldDB" id="A0AA38XPA6"/>
<accession>A0AA38XPA6</accession>
<evidence type="ECO:0000259" key="1">
    <source>
        <dbReference type="Pfam" id="PF06985"/>
    </source>
</evidence>